<name>A0A7G7GB40_9BACT</name>
<feature type="signal peptide" evidence="1">
    <location>
        <begin position="1"/>
        <end position="23"/>
    </location>
</feature>
<sequence>MKHLIAILCSLSLMLCLHLPGHSSPVKIEKEKLSYQVKPAVATTTMAEVNFLTVAFQPQVTAPASHLVICKSGQEQRLVIPDQRTRNVRSFTAFIPLRKLRNYLATIYKPHIRKRWQGVDPYYRYTNAKRYHSRLVC</sequence>
<protein>
    <recommendedName>
        <fullName evidence="4">Ig-like domain-containing protein</fullName>
    </recommendedName>
</protein>
<dbReference type="AlphaFoldDB" id="A0A7G7GB40"/>
<organism evidence="2 3">
    <name type="scientific">Adhaeribacter swui</name>
    <dbReference type="NCBI Taxonomy" id="2086471"/>
    <lineage>
        <taxon>Bacteria</taxon>
        <taxon>Pseudomonadati</taxon>
        <taxon>Bacteroidota</taxon>
        <taxon>Cytophagia</taxon>
        <taxon>Cytophagales</taxon>
        <taxon>Hymenobacteraceae</taxon>
        <taxon>Adhaeribacter</taxon>
    </lineage>
</organism>
<accession>A0A7G7GB40</accession>
<gene>
    <name evidence="2" type="ORF">HUW51_17195</name>
</gene>
<evidence type="ECO:0000313" key="3">
    <source>
        <dbReference type="Proteomes" id="UP000515237"/>
    </source>
</evidence>
<feature type="chain" id="PRO_5028946659" description="Ig-like domain-containing protein" evidence="1">
    <location>
        <begin position="24"/>
        <end position="137"/>
    </location>
</feature>
<evidence type="ECO:0000256" key="1">
    <source>
        <dbReference type="SAM" id="SignalP"/>
    </source>
</evidence>
<dbReference type="EMBL" id="CP055156">
    <property type="protein sequence ID" value="QNF34374.1"/>
    <property type="molecule type" value="Genomic_DNA"/>
</dbReference>
<proteinExistence type="predicted"/>
<evidence type="ECO:0000313" key="2">
    <source>
        <dbReference type="EMBL" id="QNF34374.1"/>
    </source>
</evidence>
<dbReference type="RefSeq" id="WP_185270855.1">
    <property type="nucleotide sequence ID" value="NZ_CP055156.1"/>
</dbReference>
<reference evidence="2 3" key="1">
    <citation type="journal article" date="2018" name="Int. J. Syst. Evol. Microbiol.">
        <title>Adhaeribacter swui sp. nov., isolated from wet mud.</title>
        <authorList>
            <person name="Kim D.U."/>
            <person name="Kim K.W."/>
            <person name="Kang M.S."/>
            <person name="Kim J.Y."/>
            <person name="Jang J.H."/>
            <person name="Kim M.K."/>
        </authorList>
    </citation>
    <scope>NUCLEOTIDE SEQUENCE [LARGE SCALE GENOMIC DNA]</scope>
    <source>
        <strain evidence="2 3">KCTC 52873</strain>
    </source>
</reference>
<dbReference type="Proteomes" id="UP000515237">
    <property type="component" value="Chromosome"/>
</dbReference>
<keyword evidence="1" id="KW-0732">Signal</keyword>
<keyword evidence="3" id="KW-1185">Reference proteome</keyword>
<evidence type="ECO:0008006" key="4">
    <source>
        <dbReference type="Google" id="ProtNLM"/>
    </source>
</evidence>
<dbReference type="KEGG" id="aswu:HUW51_17195"/>